<dbReference type="Proteomes" id="UP001314170">
    <property type="component" value="Unassembled WGS sequence"/>
</dbReference>
<reference evidence="1 2" key="1">
    <citation type="submission" date="2024-01" db="EMBL/GenBank/DDBJ databases">
        <authorList>
            <person name="Waweru B."/>
        </authorList>
    </citation>
    <scope>NUCLEOTIDE SEQUENCE [LARGE SCALE GENOMIC DNA]</scope>
</reference>
<dbReference type="EMBL" id="CAWUPB010001197">
    <property type="protein sequence ID" value="CAK7357083.1"/>
    <property type="molecule type" value="Genomic_DNA"/>
</dbReference>
<proteinExistence type="predicted"/>
<evidence type="ECO:0000313" key="2">
    <source>
        <dbReference type="Proteomes" id="UP001314170"/>
    </source>
</evidence>
<protein>
    <submittedName>
        <fullName evidence="1">Uncharacterized protein</fullName>
    </submittedName>
</protein>
<keyword evidence="2" id="KW-1185">Reference proteome</keyword>
<dbReference type="AlphaFoldDB" id="A0AAV1SW59"/>
<comment type="caution">
    <text evidence="1">The sequence shown here is derived from an EMBL/GenBank/DDBJ whole genome shotgun (WGS) entry which is preliminary data.</text>
</comment>
<accession>A0AAV1SW59</accession>
<organism evidence="1 2">
    <name type="scientific">Dovyalis caffra</name>
    <dbReference type="NCBI Taxonomy" id="77055"/>
    <lineage>
        <taxon>Eukaryota</taxon>
        <taxon>Viridiplantae</taxon>
        <taxon>Streptophyta</taxon>
        <taxon>Embryophyta</taxon>
        <taxon>Tracheophyta</taxon>
        <taxon>Spermatophyta</taxon>
        <taxon>Magnoliopsida</taxon>
        <taxon>eudicotyledons</taxon>
        <taxon>Gunneridae</taxon>
        <taxon>Pentapetalae</taxon>
        <taxon>rosids</taxon>
        <taxon>fabids</taxon>
        <taxon>Malpighiales</taxon>
        <taxon>Salicaceae</taxon>
        <taxon>Flacourtieae</taxon>
        <taxon>Dovyalis</taxon>
    </lineage>
</organism>
<sequence>MGVTLQKVLSIFQETERVKIRAEIVKKFKNKFMLFDLISEIPRGEKRLDGTREEISAPSPSLE</sequence>
<name>A0AAV1SW59_9ROSI</name>
<gene>
    <name evidence="1" type="ORF">DCAF_LOCUS27367</name>
</gene>
<evidence type="ECO:0000313" key="1">
    <source>
        <dbReference type="EMBL" id="CAK7357083.1"/>
    </source>
</evidence>